<feature type="non-terminal residue" evidence="1">
    <location>
        <position position="1"/>
    </location>
</feature>
<reference evidence="1 2" key="1">
    <citation type="submission" date="2018-06" db="EMBL/GenBank/DDBJ databases">
        <title>Chryseolinea flavus sp. nov., a member of the phylum Bacteroidetes isolated from soil.</title>
        <authorList>
            <person name="Li Y."/>
            <person name="Wang J."/>
        </authorList>
    </citation>
    <scope>NUCLEOTIDE SEQUENCE [LARGE SCALE GENOMIC DNA]</scope>
    <source>
        <strain evidence="1 2">SDU1-6</strain>
    </source>
</reference>
<evidence type="ECO:0000313" key="2">
    <source>
        <dbReference type="Proteomes" id="UP000251889"/>
    </source>
</evidence>
<accession>A0A364XV86</accession>
<dbReference type="Proteomes" id="UP000251889">
    <property type="component" value="Unassembled WGS sequence"/>
</dbReference>
<dbReference type="EMBL" id="QMFY01000034">
    <property type="protein sequence ID" value="RAV97613.1"/>
    <property type="molecule type" value="Genomic_DNA"/>
</dbReference>
<proteinExistence type="predicted"/>
<protein>
    <submittedName>
        <fullName evidence="1">Uncharacterized protein</fullName>
    </submittedName>
</protein>
<dbReference type="RefSeq" id="WP_165824147.1">
    <property type="nucleotide sequence ID" value="NZ_QMFY01000034.1"/>
</dbReference>
<dbReference type="AlphaFoldDB" id="A0A364XV86"/>
<organism evidence="1 2">
    <name type="scientific">Pseudochryseolinea flava</name>
    <dbReference type="NCBI Taxonomy" id="2059302"/>
    <lineage>
        <taxon>Bacteria</taxon>
        <taxon>Pseudomonadati</taxon>
        <taxon>Bacteroidota</taxon>
        <taxon>Cytophagia</taxon>
        <taxon>Cytophagales</taxon>
        <taxon>Fulvivirgaceae</taxon>
        <taxon>Pseudochryseolinea</taxon>
    </lineage>
</organism>
<comment type="caution">
    <text evidence="1">The sequence shown here is derived from an EMBL/GenBank/DDBJ whole genome shotgun (WGS) entry which is preliminary data.</text>
</comment>
<evidence type="ECO:0000313" key="1">
    <source>
        <dbReference type="EMBL" id="RAV97613.1"/>
    </source>
</evidence>
<gene>
    <name evidence="1" type="ORF">DQQ10_27505</name>
</gene>
<name>A0A364XV86_9BACT</name>
<keyword evidence="2" id="KW-1185">Reference proteome</keyword>
<sequence>RENLSLAGCSSAEPCFCFGSTTQNSNQQTIFTTCSNSQPLSVGFSCNSKEKTFRYTVQKGQSGILIKDYVPVTKEHLTEYLVKVNDTLKMKTLNVFLTGENIQKINPEFKNKYYRGEFGKMDLNSFQNDTARAMRNLQLHFGALKGNEFVKNDDWDKYLLNNRFLRREEE</sequence>